<comment type="caution">
    <text evidence="1">The sequence shown here is derived from an EMBL/GenBank/DDBJ whole genome shotgun (WGS) entry which is preliminary data.</text>
</comment>
<reference evidence="1 2" key="1">
    <citation type="submission" date="2019-05" db="EMBL/GenBank/DDBJ databases">
        <title>Emergence of the Ug99 lineage of the wheat stem rust pathogen through somatic hybridization.</title>
        <authorList>
            <person name="Li F."/>
            <person name="Upadhyaya N.M."/>
            <person name="Sperschneider J."/>
            <person name="Matny O."/>
            <person name="Nguyen-Phuc H."/>
            <person name="Mago R."/>
            <person name="Raley C."/>
            <person name="Miller M.E."/>
            <person name="Silverstein K.A.T."/>
            <person name="Henningsen E."/>
            <person name="Hirsch C.D."/>
            <person name="Visser B."/>
            <person name="Pretorius Z.A."/>
            <person name="Steffenson B.J."/>
            <person name="Schwessinger B."/>
            <person name="Dodds P.N."/>
            <person name="Figueroa M."/>
        </authorList>
    </citation>
    <scope>NUCLEOTIDE SEQUENCE [LARGE SCALE GENOMIC DNA]</scope>
    <source>
        <strain evidence="1">21-0</strain>
    </source>
</reference>
<dbReference type="OrthoDB" id="10456545at2759"/>
<evidence type="ECO:0000313" key="2">
    <source>
        <dbReference type="Proteomes" id="UP000324748"/>
    </source>
</evidence>
<name>A0A5B0MC73_PUCGR</name>
<gene>
    <name evidence="1" type="ORF">PGT21_005378</name>
</gene>
<sequence length="57" mass="6762">MSERHSRTSDSSRFDSPNTVTKNLLVMLHPLAKEFEERFMNSVPVKYRESYCVLLRK</sequence>
<evidence type="ECO:0000313" key="1">
    <source>
        <dbReference type="EMBL" id="KAA1074435.1"/>
    </source>
</evidence>
<dbReference type="Proteomes" id="UP000324748">
    <property type="component" value="Unassembled WGS sequence"/>
</dbReference>
<dbReference type="EMBL" id="VSWC01000157">
    <property type="protein sequence ID" value="KAA1074435.1"/>
    <property type="molecule type" value="Genomic_DNA"/>
</dbReference>
<keyword evidence="2" id="KW-1185">Reference proteome</keyword>
<dbReference type="AlphaFoldDB" id="A0A5B0MC73"/>
<accession>A0A5B0MC73</accession>
<protein>
    <submittedName>
        <fullName evidence="1">Uncharacterized protein</fullName>
    </submittedName>
</protein>
<organism evidence="1 2">
    <name type="scientific">Puccinia graminis f. sp. tritici</name>
    <dbReference type="NCBI Taxonomy" id="56615"/>
    <lineage>
        <taxon>Eukaryota</taxon>
        <taxon>Fungi</taxon>
        <taxon>Dikarya</taxon>
        <taxon>Basidiomycota</taxon>
        <taxon>Pucciniomycotina</taxon>
        <taxon>Pucciniomycetes</taxon>
        <taxon>Pucciniales</taxon>
        <taxon>Pucciniaceae</taxon>
        <taxon>Puccinia</taxon>
    </lineage>
</organism>
<proteinExistence type="predicted"/>